<keyword evidence="2" id="KW-1185">Reference proteome</keyword>
<gene>
    <name evidence="1" type="ORF">GM920_02730</name>
</gene>
<dbReference type="InterPro" id="IPR046233">
    <property type="entry name" value="DUF6266"/>
</dbReference>
<sequence>MGSLKNGLFGGFYGRVGNLVGYELNGKNVIRTIGHSTRPLSSARKINCDRMTIVNKFLRPIDQFIRLGFRLKVVGTDRNYYNEAVSYNKKHAVSGEYPNAQLDYPKAMVSMGSLLKAESPQIQLIETEIEFTWEVPADLPWKNRNDRAMILLYWPDQGQTTSCLSGSHRHEGKHRIQIDPNLVHERIEAYISFINDDATEVSDSVYAGSIHQNELKEAALVDHLSTNTSANRIVKKQAVAKINQVSKVKTTIKNQGHSRLNAKLKSRLQSAPKLKIPDK</sequence>
<dbReference type="EMBL" id="WNXC01000001">
    <property type="protein sequence ID" value="MBB2147820.1"/>
    <property type="molecule type" value="Genomic_DNA"/>
</dbReference>
<reference evidence="1 2" key="1">
    <citation type="submission" date="2019-11" db="EMBL/GenBank/DDBJ databases">
        <title>Description of Pedobacter sp. LMG 31462T.</title>
        <authorList>
            <person name="Carlier A."/>
            <person name="Qi S."/>
            <person name="Vandamme P."/>
        </authorList>
    </citation>
    <scope>NUCLEOTIDE SEQUENCE [LARGE SCALE GENOMIC DNA]</scope>
    <source>
        <strain evidence="1 2">LMG 31462</strain>
    </source>
</reference>
<protein>
    <submittedName>
        <fullName evidence="1">Uncharacterized protein</fullName>
    </submittedName>
</protein>
<dbReference type="Proteomes" id="UP000636110">
    <property type="component" value="Unassembled WGS sequence"/>
</dbReference>
<evidence type="ECO:0000313" key="2">
    <source>
        <dbReference type="Proteomes" id="UP000636110"/>
    </source>
</evidence>
<accession>A0ABR6ERD4</accession>
<name>A0ABR6ERD4_9SPHI</name>
<dbReference type="RefSeq" id="WP_182953186.1">
    <property type="nucleotide sequence ID" value="NZ_WNXC01000001.1"/>
</dbReference>
<proteinExistence type="predicted"/>
<dbReference type="Pfam" id="PF19781">
    <property type="entry name" value="DUF6266"/>
    <property type="match status" value="1"/>
</dbReference>
<comment type="caution">
    <text evidence="1">The sequence shown here is derived from an EMBL/GenBank/DDBJ whole genome shotgun (WGS) entry which is preliminary data.</text>
</comment>
<evidence type="ECO:0000313" key="1">
    <source>
        <dbReference type="EMBL" id="MBB2147820.1"/>
    </source>
</evidence>
<organism evidence="1 2">
    <name type="scientific">Pedobacter gandavensis</name>
    <dbReference type="NCBI Taxonomy" id="2679963"/>
    <lineage>
        <taxon>Bacteria</taxon>
        <taxon>Pseudomonadati</taxon>
        <taxon>Bacteroidota</taxon>
        <taxon>Sphingobacteriia</taxon>
        <taxon>Sphingobacteriales</taxon>
        <taxon>Sphingobacteriaceae</taxon>
        <taxon>Pedobacter</taxon>
    </lineage>
</organism>